<evidence type="ECO:0000256" key="5">
    <source>
        <dbReference type="ARBA" id="ARBA00023136"/>
    </source>
</evidence>
<feature type="transmembrane region" description="Helical" evidence="6">
    <location>
        <begin position="269"/>
        <end position="287"/>
    </location>
</feature>
<feature type="domain" description="Major facilitator superfamily (MFS) profile" evidence="7">
    <location>
        <begin position="9"/>
        <end position="382"/>
    </location>
</feature>
<evidence type="ECO:0000256" key="1">
    <source>
        <dbReference type="ARBA" id="ARBA00004651"/>
    </source>
</evidence>
<feature type="transmembrane region" description="Helical" evidence="6">
    <location>
        <begin position="324"/>
        <end position="344"/>
    </location>
</feature>
<dbReference type="EMBL" id="JBHTHR010000005">
    <property type="protein sequence ID" value="MFD0799820.1"/>
    <property type="molecule type" value="Genomic_DNA"/>
</dbReference>
<feature type="transmembrane region" description="Helical" evidence="6">
    <location>
        <begin position="46"/>
        <end position="67"/>
    </location>
</feature>
<name>A0ABW3B9Q6_9ACTN</name>
<dbReference type="PROSITE" id="PS50850">
    <property type="entry name" value="MFS"/>
    <property type="match status" value="1"/>
</dbReference>
<feature type="transmembrane region" description="Helical" evidence="6">
    <location>
        <begin position="356"/>
        <end position="376"/>
    </location>
</feature>
<keyword evidence="9" id="KW-1185">Reference proteome</keyword>
<feature type="transmembrane region" description="Helical" evidence="6">
    <location>
        <begin position="165"/>
        <end position="184"/>
    </location>
</feature>
<organism evidence="8 9">
    <name type="scientific">Streptomonospora algeriensis</name>
    <dbReference type="NCBI Taxonomy" id="995084"/>
    <lineage>
        <taxon>Bacteria</taxon>
        <taxon>Bacillati</taxon>
        <taxon>Actinomycetota</taxon>
        <taxon>Actinomycetes</taxon>
        <taxon>Streptosporangiales</taxon>
        <taxon>Nocardiopsidaceae</taxon>
        <taxon>Streptomonospora</taxon>
    </lineage>
</organism>
<dbReference type="PANTHER" id="PTHR43124">
    <property type="entry name" value="PURINE EFFLUX PUMP PBUE"/>
    <property type="match status" value="1"/>
</dbReference>
<evidence type="ECO:0000313" key="8">
    <source>
        <dbReference type="EMBL" id="MFD0799820.1"/>
    </source>
</evidence>
<proteinExistence type="predicted"/>
<dbReference type="Pfam" id="PF07690">
    <property type="entry name" value="MFS_1"/>
    <property type="match status" value="1"/>
</dbReference>
<keyword evidence="4 6" id="KW-1133">Transmembrane helix</keyword>
<feature type="transmembrane region" description="Helical" evidence="6">
    <location>
        <begin position="100"/>
        <end position="124"/>
    </location>
</feature>
<dbReference type="Gene3D" id="1.20.1250.20">
    <property type="entry name" value="MFS general substrate transporter like domains"/>
    <property type="match status" value="1"/>
</dbReference>
<evidence type="ECO:0000259" key="7">
    <source>
        <dbReference type="PROSITE" id="PS50850"/>
    </source>
</evidence>
<evidence type="ECO:0000313" key="9">
    <source>
        <dbReference type="Proteomes" id="UP001596956"/>
    </source>
</evidence>
<keyword evidence="3 6" id="KW-0812">Transmembrane</keyword>
<evidence type="ECO:0000256" key="2">
    <source>
        <dbReference type="ARBA" id="ARBA00022475"/>
    </source>
</evidence>
<dbReference type="InterPro" id="IPR011701">
    <property type="entry name" value="MFS"/>
</dbReference>
<sequence length="396" mass="40308">MRRTFHRLPVLVLACALFVVTASEFQVAAMLTDISTDLQAPVADLGLLVTLYSLGMGFGGPAVAWALRRMRPKPALVMVMLCYAAAEAIAGAVTQPVLLGVLRCVTGALSGATFGLALSAGMALSRAHNRTQVSALILTGLMAGTLLGLPLSHLLATGAGWRSSFYLLAAAAAAMAVAVTLTLPSSPGGSEDAPRAVGSLRSPSLWARYLSSFLTIGGAFTAFAFIDPLLQAAKLAAAHVTLTMLGFGAAAFAVNYLTGRVAQGKARPWLGLGLTVQLAALLIFLAAPQSPLLVVPATMLLGGTGIALNPLLVNRVITVAKPDVMVNTLHTSAITLGVAAATAIGSRAIHASDGDLAGTLIAGVAFTIAAGVLVATSRDSHRSRASLGGAVEEPTR</sequence>
<comment type="subcellular location">
    <subcellularLocation>
        <location evidence="1">Cell membrane</location>
        <topology evidence="1">Multi-pass membrane protein</topology>
    </subcellularLocation>
</comment>
<feature type="transmembrane region" description="Helical" evidence="6">
    <location>
        <begin position="293"/>
        <end position="312"/>
    </location>
</feature>
<feature type="transmembrane region" description="Helical" evidence="6">
    <location>
        <begin position="205"/>
        <end position="226"/>
    </location>
</feature>
<keyword evidence="5 6" id="KW-0472">Membrane</keyword>
<reference evidence="9" key="1">
    <citation type="journal article" date="2019" name="Int. J. Syst. Evol. Microbiol.">
        <title>The Global Catalogue of Microorganisms (GCM) 10K type strain sequencing project: providing services to taxonomists for standard genome sequencing and annotation.</title>
        <authorList>
            <consortium name="The Broad Institute Genomics Platform"/>
            <consortium name="The Broad Institute Genome Sequencing Center for Infectious Disease"/>
            <person name="Wu L."/>
            <person name="Ma J."/>
        </authorList>
    </citation>
    <scope>NUCLEOTIDE SEQUENCE [LARGE SCALE GENOMIC DNA]</scope>
    <source>
        <strain evidence="9">CCUG 63369</strain>
    </source>
</reference>
<dbReference type="InterPro" id="IPR036259">
    <property type="entry name" value="MFS_trans_sf"/>
</dbReference>
<dbReference type="PANTHER" id="PTHR43124:SF8">
    <property type="entry name" value="INNER MEMBRANE TRANSPORT PROTEIN YDHP"/>
    <property type="match status" value="1"/>
</dbReference>
<dbReference type="Proteomes" id="UP001596956">
    <property type="component" value="Unassembled WGS sequence"/>
</dbReference>
<keyword evidence="2" id="KW-1003">Cell membrane</keyword>
<evidence type="ECO:0000256" key="6">
    <source>
        <dbReference type="SAM" id="Phobius"/>
    </source>
</evidence>
<feature type="transmembrane region" description="Helical" evidence="6">
    <location>
        <begin position="74"/>
        <end position="94"/>
    </location>
</feature>
<gene>
    <name evidence="8" type="ORF">ACFQZU_00595</name>
</gene>
<feature type="transmembrane region" description="Helical" evidence="6">
    <location>
        <begin position="238"/>
        <end position="257"/>
    </location>
</feature>
<dbReference type="SUPFAM" id="SSF103473">
    <property type="entry name" value="MFS general substrate transporter"/>
    <property type="match status" value="1"/>
</dbReference>
<feature type="transmembrane region" description="Helical" evidence="6">
    <location>
        <begin position="136"/>
        <end position="159"/>
    </location>
</feature>
<evidence type="ECO:0000256" key="3">
    <source>
        <dbReference type="ARBA" id="ARBA00022692"/>
    </source>
</evidence>
<accession>A0ABW3B9Q6</accession>
<protein>
    <submittedName>
        <fullName evidence="8">MFS transporter</fullName>
    </submittedName>
</protein>
<evidence type="ECO:0000256" key="4">
    <source>
        <dbReference type="ARBA" id="ARBA00022989"/>
    </source>
</evidence>
<dbReference type="InterPro" id="IPR050189">
    <property type="entry name" value="MFS_Efflux_Transporters"/>
</dbReference>
<dbReference type="InterPro" id="IPR020846">
    <property type="entry name" value="MFS_dom"/>
</dbReference>
<comment type="caution">
    <text evidence="8">The sequence shown here is derived from an EMBL/GenBank/DDBJ whole genome shotgun (WGS) entry which is preliminary data.</text>
</comment>